<feature type="compositionally biased region" description="Acidic residues" evidence="1">
    <location>
        <begin position="301"/>
        <end position="316"/>
    </location>
</feature>
<comment type="caution">
    <text evidence="3">The sequence shown here is derived from an EMBL/GenBank/DDBJ whole genome shotgun (WGS) entry which is preliminary data.</text>
</comment>
<dbReference type="Gramene" id="Dexi5A01G0022790.1">
    <property type="protein sequence ID" value="Dexi5A01G0022790.1:cds"/>
    <property type="gene ID" value="Dexi5A01G0022790"/>
</dbReference>
<feature type="region of interest" description="Disordered" evidence="1">
    <location>
        <begin position="297"/>
        <end position="316"/>
    </location>
</feature>
<reference evidence="3" key="1">
    <citation type="submission" date="2020-07" db="EMBL/GenBank/DDBJ databases">
        <title>Genome sequence and genetic diversity analysis of an under-domesticated orphan crop, white fonio (Digitaria exilis).</title>
        <authorList>
            <person name="Bennetzen J.L."/>
            <person name="Chen S."/>
            <person name="Ma X."/>
            <person name="Wang X."/>
            <person name="Yssel A.E.J."/>
            <person name="Chaluvadi S.R."/>
            <person name="Johnson M."/>
            <person name="Gangashetty P."/>
            <person name="Hamidou F."/>
            <person name="Sanogo M.D."/>
            <person name="Zwaenepoel A."/>
            <person name="Wallace J."/>
            <person name="Van De Peer Y."/>
            <person name="Van Deynze A."/>
        </authorList>
    </citation>
    <scope>NUCLEOTIDE SEQUENCE</scope>
    <source>
        <tissue evidence="3">Leaves</tissue>
    </source>
</reference>
<dbReference type="EMBL" id="JACEFO010002177">
    <property type="protein sequence ID" value="KAF8675761.1"/>
    <property type="molecule type" value="Genomic_DNA"/>
</dbReference>
<evidence type="ECO:0000259" key="2">
    <source>
        <dbReference type="Pfam" id="PF03478"/>
    </source>
</evidence>
<dbReference type="Pfam" id="PF03478">
    <property type="entry name" value="Beta-prop_KIB1-4"/>
    <property type="match status" value="1"/>
</dbReference>
<gene>
    <name evidence="3" type="ORF">HU200_047245</name>
</gene>
<feature type="domain" description="KIB1-4 beta-propeller" evidence="2">
    <location>
        <begin position="68"/>
        <end position="397"/>
    </location>
</feature>
<dbReference type="PANTHER" id="PTHR44586">
    <property type="entry name" value="F-BOX DOMAIN CONTAINING PROTEIN, EXPRESSED"/>
    <property type="match status" value="1"/>
</dbReference>
<name>A0A835B303_9POAL</name>
<dbReference type="OrthoDB" id="691379at2759"/>
<dbReference type="AlphaFoldDB" id="A0A835B303"/>
<evidence type="ECO:0000313" key="4">
    <source>
        <dbReference type="Proteomes" id="UP000636709"/>
    </source>
</evidence>
<protein>
    <recommendedName>
        <fullName evidence="2">KIB1-4 beta-propeller domain-containing protein</fullName>
    </recommendedName>
</protein>
<keyword evidence="4" id="KW-1185">Reference proteome</keyword>
<dbReference type="PANTHER" id="PTHR44586:SF25">
    <property type="entry name" value="(WILD MALAYSIAN BANANA) HYPOTHETICAL PROTEIN"/>
    <property type="match status" value="1"/>
</dbReference>
<dbReference type="InterPro" id="IPR005174">
    <property type="entry name" value="KIB1-4_b-propeller"/>
</dbReference>
<evidence type="ECO:0000256" key="1">
    <source>
        <dbReference type="SAM" id="MobiDB-lite"/>
    </source>
</evidence>
<dbReference type="Proteomes" id="UP000636709">
    <property type="component" value="Unassembled WGS sequence"/>
</dbReference>
<accession>A0A835B303</accession>
<evidence type="ECO:0000313" key="3">
    <source>
        <dbReference type="EMBL" id="KAF8675761.1"/>
    </source>
</evidence>
<organism evidence="3 4">
    <name type="scientific">Digitaria exilis</name>
    <dbReference type="NCBI Taxonomy" id="1010633"/>
    <lineage>
        <taxon>Eukaryota</taxon>
        <taxon>Viridiplantae</taxon>
        <taxon>Streptophyta</taxon>
        <taxon>Embryophyta</taxon>
        <taxon>Tracheophyta</taxon>
        <taxon>Spermatophyta</taxon>
        <taxon>Magnoliopsida</taxon>
        <taxon>Liliopsida</taxon>
        <taxon>Poales</taxon>
        <taxon>Poaceae</taxon>
        <taxon>PACMAD clade</taxon>
        <taxon>Panicoideae</taxon>
        <taxon>Panicodae</taxon>
        <taxon>Paniceae</taxon>
        <taxon>Anthephorinae</taxon>
        <taxon>Digitaria</taxon>
    </lineage>
</organism>
<proteinExistence type="predicted"/>
<sequence length="429" mass="48691">MDWAELPVDLPIQFVVRLTVIDWLKFRAVCTAWRHAAKLALGSGRRPKPEPPWLMLPGRRTDRTTASFLSFSDDGHRLRTAILPEPAIQSRMWIGSAHGWVVTADEEFSLHLLNPVTGAQLRLPCITTMGFFYALPRTEDGRAAGFLFHHSSFLALHWPEERASAFPPDELPIDRMPLRFLRKAVPLRDPSGSGEYFVMMIHGPMFKLAFARQKDAKWVILPSPYQFHDAILYRGQLYTMTACGALLVWEPDGETFKSRVAVAEHDEGEEYVCFKKYLAESLDGDLVLIWRERRSSRGEDDSSASDEENDDYDDDYAEPDPTVGFQVFVLRQGCQGSEWKEVHDLGGAALFIGYSSAVFFPAAGSPNLQADCIYFTDDNISIAWRRKEEPRDMGVFNMKNKALTVMSTVDQHFNNWPPPIWVTPSIDIV</sequence>